<evidence type="ECO:0000259" key="1">
    <source>
        <dbReference type="PROSITE" id="PS50878"/>
    </source>
</evidence>
<evidence type="ECO:0000313" key="2">
    <source>
        <dbReference type="EMBL" id="MCQ8118399.1"/>
    </source>
</evidence>
<dbReference type="PROSITE" id="PS50878">
    <property type="entry name" value="RT_POL"/>
    <property type="match status" value="1"/>
</dbReference>
<reference evidence="2 3" key="1">
    <citation type="submission" date="2022-07" db="EMBL/GenBank/DDBJ databases">
        <title>Methylomonas rivi sp. nov., Methylomonas rosea sp. nov., Methylomonas aureus sp. nov. and Methylomonas subterranea sp. nov., four novel methanotrophs isolated from a freshwater creek and the deep terrestrial subsurface.</title>
        <authorList>
            <person name="Abin C."/>
            <person name="Sankaranarayanan K."/>
            <person name="Garner C."/>
            <person name="Sindelar R."/>
            <person name="Kotary K."/>
            <person name="Garner R."/>
            <person name="Barclay S."/>
            <person name="Lawson P."/>
            <person name="Krumholz L."/>
        </authorList>
    </citation>
    <scope>NUCLEOTIDE SEQUENCE [LARGE SCALE GENOMIC DNA]</scope>
    <source>
        <strain evidence="2 3">WSC-7</strain>
    </source>
</reference>
<gene>
    <name evidence="2" type="ORF">NP589_13255</name>
</gene>
<dbReference type="InterPro" id="IPR000477">
    <property type="entry name" value="RT_dom"/>
</dbReference>
<dbReference type="EMBL" id="JANIBL010000040">
    <property type="protein sequence ID" value="MCQ8118399.1"/>
    <property type="molecule type" value="Genomic_DNA"/>
</dbReference>
<keyword evidence="2" id="KW-0808">Transferase</keyword>
<proteinExistence type="predicted"/>
<dbReference type="RefSeq" id="WP_256607427.1">
    <property type="nucleotide sequence ID" value="NZ_JANIBL010000040.1"/>
</dbReference>
<comment type="caution">
    <text evidence="2">The sequence shown here is derived from an EMBL/GenBank/DDBJ whole genome shotgun (WGS) entry which is preliminary data.</text>
</comment>
<feature type="domain" description="Reverse transcriptase" evidence="1">
    <location>
        <begin position="1"/>
        <end position="324"/>
    </location>
</feature>
<dbReference type="NCBIfam" id="NF041748">
    <property type="entry name" value="Drt3b"/>
    <property type="match status" value="1"/>
</dbReference>
<dbReference type="GO" id="GO:0003964">
    <property type="term" value="F:RNA-directed DNA polymerase activity"/>
    <property type="evidence" value="ECO:0007669"/>
    <property type="project" value="UniProtKB-KW"/>
</dbReference>
<dbReference type="Proteomes" id="UP001524570">
    <property type="component" value="Unassembled WGS sequence"/>
</dbReference>
<name>A0ABT1TUF1_9GAMM</name>
<dbReference type="CDD" id="cd01646">
    <property type="entry name" value="RT_Bac_retron_I"/>
    <property type="match status" value="1"/>
</dbReference>
<keyword evidence="3" id="KW-1185">Reference proteome</keyword>
<keyword evidence="2" id="KW-0548">Nucleotidyltransferase</keyword>
<accession>A0ABT1TUF1</accession>
<dbReference type="Pfam" id="PF00078">
    <property type="entry name" value="RVT_1"/>
    <property type="match status" value="1"/>
</dbReference>
<organism evidence="2 3">
    <name type="scientific">Methylomonas rosea</name>
    <dbReference type="NCBI Taxonomy" id="2952227"/>
    <lineage>
        <taxon>Bacteria</taxon>
        <taxon>Pseudomonadati</taxon>
        <taxon>Pseudomonadota</taxon>
        <taxon>Gammaproteobacteria</taxon>
        <taxon>Methylococcales</taxon>
        <taxon>Methylococcaceae</taxon>
        <taxon>Methylomonas</taxon>
    </lineage>
</organism>
<sequence>MPDIIKVDTNDKLRTLLTDVLPYELPLWFSNFTMYQRFSTPEHTNAYKTISGLNFESETGVYIPLDYLVSRGGSNSSRAISIMHPVAQLKVCDFYNKYDDLIEYYCTKSKYSLRHPYRKSTKFYGKSQEGSKLTDGVESADEERIVSSSYFKYKKYPFLYRFFESYEYHKLEKQFHSMLQVDVSKCFPSIYTHSIGWAVKNKRLAKDKSKGSFDGEFDSLMQLTNYRETNGIIVGPEVSRIFAEIILQKIDLNLVDKMIKNGYRISKDYDYRRYVDDYFVFFRSGEVKTTFIKALESCLLEYKMYLNEAKTTIASRPFATDISLAKHVLSHAVGEYYNSRYKEKDTDSESIVQLTKPSSKANKTISEIKMALANHKVEYNSISNYLFSAIAKRMLTYLSKIAEIDAKEEFHLNWLLVDLDVLFFVHAMDIRIRPTDRLARLIHDLLERTSDWPQSHKEIINKKIFDHVKQAINIFVNHANDMIGLETLNLLIILTMLPSKYQLPENKLKEYFGSLEKHSETNDFYFRWITFMIYIESNQEYSQLRDELIEAADNYFLNSDDMFISSEFFMFYFDYLACPYISKTVRKNMIDEIKKITLNSKQIPVQFNVDTQSQIVLNKDFIVSWRDPEYLKNSLEKKEYIFSYN</sequence>
<keyword evidence="2" id="KW-0695">RNA-directed DNA polymerase</keyword>
<evidence type="ECO:0000313" key="3">
    <source>
        <dbReference type="Proteomes" id="UP001524570"/>
    </source>
</evidence>
<protein>
    <submittedName>
        <fullName evidence="2">RNA-directed DNA polymerase</fullName>
    </submittedName>
</protein>